<accession>A0A6G1I1G1</accession>
<gene>
    <name evidence="2" type="ORF">EJ06DRAFT_367348</name>
</gene>
<feature type="signal peptide" evidence="1">
    <location>
        <begin position="1"/>
        <end position="28"/>
    </location>
</feature>
<keyword evidence="3" id="KW-1185">Reference proteome</keyword>
<evidence type="ECO:0000256" key="1">
    <source>
        <dbReference type="SAM" id="SignalP"/>
    </source>
</evidence>
<organism evidence="2 3">
    <name type="scientific">Trichodelitschia bisporula</name>
    <dbReference type="NCBI Taxonomy" id="703511"/>
    <lineage>
        <taxon>Eukaryota</taxon>
        <taxon>Fungi</taxon>
        <taxon>Dikarya</taxon>
        <taxon>Ascomycota</taxon>
        <taxon>Pezizomycotina</taxon>
        <taxon>Dothideomycetes</taxon>
        <taxon>Dothideomycetes incertae sedis</taxon>
        <taxon>Phaeotrichales</taxon>
        <taxon>Phaeotrichaceae</taxon>
        <taxon>Trichodelitschia</taxon>
    </lineage>
</organism>
<evidence type="ECO:0000313" key="3">
    <source>
        <dbReference type="Proteomes" id="UP000799640"/>
    </source>
</evidence>
<reference evidence="2" key="1">
    <citation type="journal article" date="2020" name="Stud. Mycol.">
        <title>101 Dothideomycetes genomes: a test case for predicting lifestyles and emergence of pathogens.</title>
        <authorList>
            <person name="Haridas S."/>
            <person name="Albert R."/>
            <person name="Binder M."/>
            <person name="Bloem J."/>
            <person name="Labutti K."/>
            <person name="Salamov A."/>
            <person name="Andreopoulos B."/>
            <person name="Baker S."/>
            <person name="Barry K."/>
            <person name="Bills G."/>
            <person name="Bluhm B."/>
            <person name="Cannon C."/>
            <person name="Castanera R."/>
            <person name="Culley D."/>
            <person name="Daum C."/>
            <person name="Ezra D."/>
            <person name="Gonzalez J."/>
            <person name="Henrissat B."/>
            <person name="Kuo A."/>
            <person name="Liang C."/>
            <person name="Lipzen A."/>
            <person name="Lutzoni F."/>
            <person name="Magnuson J."/>
            <person name="Mondo S."/>
            <person name="Nolan M."/>
            <person name="Ohm R."/>
            <person name="Pangilinan J."/>
            <person name="Park H.-J."/>
            <person name="Ramirez L."/>
            <person name="Alfaro M."/>
            <person name="Sun H."/>
            <person name="Tritt A."/>
            <person name="Yoshinaga Y."/>
            <person name="Zwiers L.-H."/>
            <person name="Turgeon B."/>
            <person name="Goodwin S."/>
            <person name="Spatafora J."/>
            <person name="Crous P."/>
            <person name="Grigoriev I."/>
        </authorList>
    </citation>
    <scope>NUCLEOTIDE SEQUENCE</scope>
    <source>
        <strain evidence="2">CBS 262.69</strain>
    </source>
</reference>
<name>A0A6G1I1G1_9PEZI</name>
<proteinExistence type="predicted"/>
<dbReference type="EMBL" id="ML996692">
    <property type="protein sequence ID" value="KAF2401909.1"/>
    <property type="molecule type" value="Genomic_DNA"/>
</dbReference>
<feature type="chain" id="PRO_5026204922" description="Secreted protein" evidence="1">
    <location>
        <begin position="29"/>
        <end position="133"/>
    </location>
</feature>
<dbReference type="AlphaFoldDB" id="A0A6G1I1G1"/>
<dbReference type="Proteomes" id="UP000799640">
    <property type="component" value="Unassembled WGS sequence"/>
</dbReference>
<keyword evidence="1" id="KW-0732">Signal</keyword>
<evidence type="ECO:0008006" key="4">
    <source>
        <dbReference type="Google" id="ProtNLM"/>
    </source>
</evidence>
<sequence>MEHGARVGFALRHLLSLASMWPLFLVERTPLCELSSGTTHVMIATFPFSQTTTHILLVFGRRHAPWPPVFVGAAGYLPNYRCNRLNGSGAIIKHRWKLFRVCEVAGRRSSIEVLPLCSLAHGSRYSHSRLHAP</sequence>
<evidence type="ECO:0000313" key="2">
    <source>
        <dbReference type="EMBL" id="KAF2401909.1"/>
    </source>
</evidence>
<protein>
    <recommendedName>
        <fullName evidence="4">Secreted protein</fullName>
    </recommendedName>
</protein>